<reference evidence="1" key="1">
    <citation type="submission" date="2023-05" db="EMBL/GenBank/DDBJ databases">
        <title>Nepenthes gracilis genome sequencing.</title>
        <authorList>
            <person name="Fukushima K."/>
        </authorList>
    </citation>
    <scope>NUCLEOTIDE SEQUENCE</scope>
    <source>
        <strain evidence="1">SING2019-196</strain>
    </source>
</reference>
<evidence type="ECO:0000313" key="1">
    <source>
        <dbReference type="EMBL" id="GMH17941.1"/>
    </source>
</evidence>
<sequence length="93" mass="10267">MSGYRKTGLENVTREWKRKFEVAASPDFLLRFRSDGTFKSLQVADVHLRGADACHDPSLGGVLMSMRASLFGRSLEAEKPDSVAFAGDENMQA</sequence>
<comment type="caution">
    <text evidence="1">The sequence shown here is derived from an EMBL/GenBank/DDBJ whole genome shotgun (WGS) entry which is preliminary data.</text>
</comment>
<organism evidence="1 2">
    <name type="scientific">Nepenthes gracilis</name>
    <name type="common">Slender pitcher plant</name>
    <dbReference type="NCBI Taxonomy" id="150966"/>
    <lineage>
        <taxon>Eukaryota</taxon>
        <taxon>Viridiplantae</taxon>
        <taxon>Streptophyta</taxon>
        <taxon>Embryophyta</taxon>
        <taxon>Tracheophyta</taxon>
        <taxon>Spermatophyta</taxon>
        <taxon>Magnoliopsida</taxon>
        <taxon>eudicotyledons</taxon>
        <taxon>Gunneridae</taxon>
        <taxon>Pentapetalae</taxon>
        <taxon>Caryophyllales</taxon>
        <taxon>Nepenthaceae</taxon>
        <taxon>Nepenthes</taxon>
    </lineage>
</organism>
<dbReference type="Proteomes" id="UP001279734">
    <property type="component" value="Unassembled WGS sequence"/>
</dbReference>
<gene>
    <name evidence="1" type="ORF">Nepgr_019782</name>
</gene>
<dbReference type="EMBL" id="BSYO01000018">
    <property type="protein sequence ID" value="GMH17941.1"/>
    <property type="molecule type" value="Genomic_DNA"/>
</dbReference>
<protein>
    <submittedName>
        <fullName evidence="1">Uncharacterized protein</fullName>
    </submittedName>
</protein>
<evidence type="ECO:0000313" key="2">
    <source>
        <dbReference type="Proteomes" id="UP001279734"/>
    </source>
</evidence>
<name>A0AAD3XVP3_NEPGR</name>
<proteinExistence type="predicted"/>
<dbReference type="AlphaFoldDB" id="A0AAD3XVP3"/>
<accession>A0AAD3XVP3</accession>
<keyword evidence="2" id="KW-1185">Reference proteome</keyword>